<dbReference type="PANTHER" id="PTHR15497">
    <property type="entry name" value="3-HYDROXYANTHRANILATE 3,4-DIOXYGENASE"/>
    <property type="match status" value="1"/>
</dbReference>
<dbReference type="EC" id="1.13.11.6" evidence="8"/>
<comment type="function">
    <text evidence="2 8">Catalyzes the oxidative ring opening of 3-hydroxyanthranilate to 2-amino-3-carboxymuconate semialdehyde, which spontaneously cyclizes to quinolinate.</text>
</comment>
<dbReference type="GO" id="GO:0019805">
    <property type="term" value="P:quinolinate biosynthetic process"/>
    <property type="evidence" value="ECO:0007669"/>
    <property type="project" value="UniProtKB-UniRule"/>
</dbReference>
<comment type="catalytic activity">
    <reaction evidence="8">
        <text>3-hydroxyanthranilate + O2 = (2Z,4Z)-2-amino-3-carboxymuconate 6-semialdehyde</text>
        <dbReference type="Rhea" id="RHEA:17953"/>
        <dbReference type="ChEBI" id="CHEBI:15379"/>
        <dbReference type="ChEBI" id="CHEBI:36559"/>
        <dbReference type="ChEBI" id="CHEBI:77612"/>
        <dbReference type="EC" id="1.13.11.6"/>
    </reaction>
</comment>
<proteinExistence type="inferred from homology"/>
<dbReference type="Pfam" id="PF06052">
    <property type="entry name" value="3-HAO"/>
    <property type="match status" value="1"/>
</dbReference>
<dbReference type="InterPro" id="IPR010329">
    <property type="entry name" value="3hydroanth_dOase"/>
</dbReference>
<reference evidence="9" key="1">
    <citation type="submission" date="2014-11" db="EMBL/GenBank/DDBJ databases">
        <authorList>
            <person name="Otto D Thomas"/>
            <person name="Naeem Raeece"/>
        </authorList>
    </citation>
    <scope>NUCLEOTIDE SEQUENCE</scope>
</reference>
<dbReference type="VEuPathDB" id="CryptoDB:Cvel_2104"/>
<keyword evidence="5 8" id="KW-0223">Dioxygenase</keyword>
<name>A0A0G4IAE7_9ALVE</name>
<evidence type="ECO:0000256" key="5">
    <source>
        <dbReference type="ARBA" id="ARBA00022964"/>
    </source>
</evidence>
<accession>A0A0G4IAE7</accession>
<evidence type="ECO:0000256" key="7">
    <source>
        <dbReference type="ARBA" id="ARBA00023004"/>
    </source>
</evidence>
<dbReference type="GO" id="GO:0043420">
    <property type="term" value="P:anthranilate metabolic process"/>
    <property type="evidence" value="ECO:0007669"/>
    <property type="project" value="UniProtKB-UniRule"/>
</dbReference>
<evidence type="ECO:0000256" key="4">
    <source>
        <dbReference type="ARBA" id="ARBA00022723"/>
    </source>
</evidence>
<keyword evidence="8" id="KW-0963">Cytoplasm</keyword>
<dbReference type="CDD" id="cd06123">
    <property type="entry name" value="cupin_HAO"/>
    <property type="match status" value="1"/>
</dbReference>
<dbReference type="GO" id="GO:0006569">
    <property type="term" value="P:L-tryptophan catabolic process"/>
    <property type="evidence" value="ECO:0007669"/>
    <property type="project" value="UniProtKB-UniRule"/>
</dbReference>
<organism evidence="9">
    <name type="scientific">Chromera velia CCMP2878</name>
    <dbReference type="NCBI Taxonomy" id="1169474"/>
    <lineage>
        <taxon>Eukaryota</taxon>
        <taxon>Sar</taxon>
        <taxon>Alveolata</taxon>
        <taxon>Colpodellida</taxon>
        <taxon>Chromeraceae</taxon>
        <taxon>Chromera</taxon>
    </lineage>
</organism>
<comment type="similarity">
    <text evidence="8">Belongs to the 3-HAO family.</text>
</comment>
<evidence type="ECO:0000256" key="8">
    <source>
        <dbReference type="HAMAP-Rule" id="MF_03019"/>
    </source>
</evidence>
<dbReference type="GO" id="GO:0034354">
    <property type="term" value="P:'de novo' NAD+ biosynthetic process from L-tryptophan"/>
    <property type="evidence" value="ECO:0007669"/>
    <property type="project" value="UniProtKB-UniRule"/>
</dbReference>
<evidence type="ECO:0000256" key="2">
    <source>
        <dbReference type="ARBA" id="ARBA00002752"/>
    </source>
</evidence>
<keyword evidence="6 8" id="KW-0560">Oxidoreductase</keyword>
<protein>
    <recommendedName>
        <fullName evidence="8">3-hydroxyanthranilate 3,4-dioxygenase</fullName>
        <ecNumber evidence="8">1.13.11.6</ecNumber>
    </recommendedName>
    <alternativeName>
        <fullName evidence="8">3-hydroxyanthranilate oxygenase</fullName>
        <shortName evidence="8">3-HAO</shortName>
    </alternativeName>
    <alternativeName>
        <fullName evidence="8">3-hydroxyanthranilic acid dioxygenase</fullName>
        <shortName evidence="8">HAD</shortName>
    </alternativeName>
</protein>
<dbReference type="SUPFAM" id="SSF51182">
    <property type="entry name" value="RmlC-like cupins"/>
    <property type="match status" value="1"/>
</dbReference>
<comment type="pathway">
    <text evidence="8">Cofactor biosynthesis; NAD(+) biosynthesis; quinolinate from L-kynurenine: step 3/3.</text>
</comment>
<dbReference type="GO" id="GO:0005737">
    <property type="term" value="C:cytoplasm"/>
    <property type="evidence" value="ECO:0007669"/>
    <property type="project" value="UniProtKB-SubCell"/>
</dbReference>
<dbReference type="PANTHER" id="PTHR15497:SF1">
    <property type="entry name" value="3-HYDROXYANTHRANILATE 3,4-DIOXYGENASE"/>
    <property type="match status" value="1"/>
</dbReference>
<evidence type="ECO:0000256" key="6">
    <source>
        <dbReference type="ARBA" id="ARBA00023002"/>
    </source>
</evidence>
<dbReference type="GO" id="GO:0008198">
    <property type="term" value="F:ferrous iron binding"/>
    <property type="evidence" value="ECO:0007669"/>
    <property type="project" value="UniProtKB-UniRule"/>
</dbReference>
<dbReference type="InterPro" id="IPR014710">
    <property type="entry name" value="RmlC-like_jellyroll"/>
</dbReference>
<dbReference type="UniPathway" id="UPA00253">
    <property type="reaction ID" value="UER00330"/>
</dbReference>
<dbReference type="AlphaFoldDB" id="A0A0G4IAE7"/>
<dbReference type="Gene3D" id="2.60.120.10">
    <property type="entry name" value="Jelly Rolls"/>
    <property type="match status" value="1"/>
</dbReference>
<dbReference type="HAMAP" id="MF_00825">
    <property type="entry name" value="3_HAO"/>
    <property type="match status" value="1"/>
</dbReference>
<dbReference type="NCBIfam" id="TIGR03037">
    <property type="entry name" value="anthran_nbaC"/>
    <property type="match status" value="1"/>
</dbReference>
<keyword evidence="4" id="KW-0479">Metal-binding</keyword>
<keyword evidence="3 8" id="KW-0662">Pyridine nucleotide biosynthesis</keyword>
<comment type="subcellular location">
    <subcellularLocation>
        <location evidence="8">Cytoplasm</location>
    </subcellularLocation>
</comment>
<dbReference type="InterPro" id="IPR011051">
    <property type="entry name" value="RmlC_Cupin_sf"/>
</dbReference>
<dbReference type="EMBL" id="CDMZ01005754">
    <property type="protein sequence ID" value="CEM54083.1"/>
    <property type="molecule type" value="Genomic_DNA"/>
</dbReference>
<keyword evidence="7" id="KW-0408">Iron</keyword>
<comment type="cofactor">
    <cofactor evidence="1">
        <name>Fe(2+)</name>
        <dbReference type="ChEBI" id="CHEBI:29033"/>
    </cofactor>
</comment>
<evidence type="ECO:0000256" key="1">
    <source>
        <dbReference type="ARBA" id="ARBA00001954"/>
    </source>
</evidence>
<dbReference type="GO" id="GO:0000334">
    <property type="term" value="F:3-hydroxyanthranilate 3,4-dioxygenase activity"/>
    <property type="evidence" value="ECO:0007669"/>
    <property type="project" value="UniProtKB-UniRule"/>
</dbReference>
<gene>
    <name evidence="9" type="ORF">Cvel_2104</name>
</gene>
<evidence type="ECO:0000256" key="3">
    <source>
        <dbReference type="ARBA" id="ARBA00022642"/>
    </source>
</evidence>
<evidence type="ECO:0000313" key="9">
    <source>
        <dbReference type="EMBL" id="CEM54083.1"/>
    </source>
</evidence>
<sequence length="175" mass="20294">MEGFQPFNFFKLVEELKEKGELQPPVGNKLLFSKGEFKVMVVGGPNTRTDFHWECGEEWFFQIQGKLRLRTKKKEDAPIEDIILTDGDMYLLPPRVYHSPQREEGSVGIVIERERGAQEDHDKLCWFCQDCGQKLYEETFHCTDLGSQLAPVIKKYYSDEKLRTCKACGWVEPAP</sequence>